<dbReference type="InterPro" id="IPR029063">
    <property type="entry name" value="SAM-dependent_MTases_sf"/>
</dbReference>
<sequence length="276" mass="30784">MPRLVILRVGSLLHRKPIKGNTTLNVSGYGLTKQDALINRTFGRLVHAPIALTSQDFVLESAAGTGTWLLELVKQAPQTAQFVGIDIESHLFSNPTALPPNVSFRVQSVLNLPDEWTGKFTFWPQAFRGIFRALKPGGWLQLEENDNWAAGPVMDTFRSIMVKLGESRNINLWPDVVPTLKGYLEECGFVDVRIDRRRTPIGPWGGRDGRDMKDNLLGLFRGIRAPVLARGGFGIVNSEEMYDDMMNRAEFEMDSASGAACWWVMICARKPGPKLV</sequence>
<evidence type="ECO:0000313" key="1">
    <source>
        <dbReference type="EMBL" id="KAF9451183.1"/>
    </source>
</evidence>
<organism evidence="1 2">
    <name type="scientific">Macrolepiota fuliginosa MF-IS2</name>
    <dbReference type="NCBI Taxonomy" id="1400762"/>
    <lineage>
        <taxon>Eukaryota</taxon>
        <taxon>Fungi</taxon>
        <taxon>Dikarya</taxon>
        <taxon>Basidiomycota</taxon>
        <taxon>Agaricomycotina</taxon>
        <taxon>Agaricomycetes</taxon>
        <taxon>Agaricomycetidae</taxon>
        <taxon>Agaricales</taxon>
        <taxon>Agaricineae</taxon>
        <taxon>Agaricaceae</taxon>
        <taxon>Macrolepiota</taxon>
    </lineage>
</organism>
<dbReference type="Proteomes" id="UP000807342">
    <property type="component" value="Unassembled WGS sequence"/>
</dbReference>
<accession>A0A9P5XHU5</accession>
<proteinExistence type="predicted"/>
<name>A0A9P5XHU5_9AGAR</name>
<keyword evidence="2" id="KW-1185">Reference proteome</keyword>
<dbReference type="CDD" id="cd02440">
    <property type="entry name" value="AdoMet_MTases"/>
    <property type="match status" value="1"/>
</dbReference>
<dbReference type="GO" id="GO:0032259">
    <property type="term" value="P:methylation"/>
    <property type="evidence" value="ECO:0007669"/>
    <property type="project" value="UniProtKB-KW"/>
</dbReference>
<dbReference type="Gene3D" id="3.40.50.150">
    <property type="entry name" value="Vaccinia Virus protein VP39"/>
    <property type="match status" value="1"/>
</dbReference>
<gene>
    <name evidence="1" type="ORF">P691DRAFT_797261</name>
</gene>
<keyword evidence="1" id="KW-0489">Methyltransferase</keyword>
<evidence type="ECO:0000313" key="2">
    <source>
        <dbReference type="Proteomes" id="UP000807342"/>
    </source>
</evidence>
<dbReference type="OrthoDB" id="184880at2759"/>
<dbReference type="AlphaFoldDB" id="A0A9P5XHU5"/>
<dbReference type="SUPFAM" id="SSF53335">
    <property type="entry name" value="S-adenosyl-L-methionine-dependent methyltransferases"/>
    <property type="match status" value="1"/>
</dbReference>
<reference evidence="1" key="1">
    <citation type="submission" date="2020-11" db="EMBL/GenBank/DDBJ databases">
        <authorList>
            <consortium name="DOE Joint Genome Institute"/>
            <person name="Ahrendt S."/>
            <person name="Riley R."/>
            <person name="Andreopoulos W."/>
            <person name="Labutti K."/>
            <person name="Pangilinan J."/>
            <person name="Ruiz-Duenas F.J."/>
            <person name="Barrasa J.M."/>
            <person name="Sanchez-Garcia M."/>
            <person name="Camarero S."/>
            <person name="Miyauchi S."/>
            <person name="Serrano A."/>
            <person name="Linde D."/>
            <person name="Babiker R."/>
            <person name="Drula E."/>
            <person name="Ayuso-Fernandez I."/>
            <person name="Pacheco R."/>
            <person name="Padilla G."/>
            <person name="Ferreira P."/>
            <person name="Barriuso J."/>
            <person name="Kellner H."/>
            <person name="Castanera R."/>
            <person name="Alfaro M."/>
            <person name="Ramirez L."/>
            <person name="Pisabarro A.G."/>
            <person name="Kuo A."/>
            <person name="Tritt A."/>
            <person name="Lipzen A."/>
            <person name="He G."/>
            <person name="Yan M."/>
            <person name="Ng V."/>
            <person name="Cullen D."/>
            <person name="Martin F."/>
            <person name="Rosso M.-N."/>
            <person name="Henrissat B."/>
            <person name="Hibbett D."/>
            <person name="Martinez A.T."/>
            <person name="Grigoriev I.V."/>
        </authorList>
    </citation>
    <scope>NUCLEOTIDE SEQUENCE</scope>
    <source>
        <strain evidence="1">MF-IS2</strain>
    </source>
</reference>
<protein>
    <submittedName>
        <fullName evidence="1">S-adenosyl-L-methionine-dependent methyltransferase</fullName>
    </submittedName>
</protein>
<dbReference type="GO" id="GO:0008168">
    <property type="term" value="F:methyltransferase activity"/>
    <property type="evidence" value="ECO:0007669"/>
    <property type="project" value="UniProtKB-KW"/>
</dbReference>
<dbReference type="EMBL" id="MU151090">
    <property type="protein sequence ID" value="KAF9451183.1"/>
    <property type="molecule type" value="Genomic_DNA"/>
</dbReference>
<comment type="caution">
    <text evidence="1">The sequence shown here is derived from an EMBL/GenBank/DDBJ whole genome shotgun (WGS) entry which is preliminary data.</text>
</comment>
<keyword evidence="1" id="KW-0808">Transferase</keyword>